<protein>
    <recommendedName>
        <fullName evidence="8 10">Phosphate acyltransferase</fullName>
        <ecNumber evidence="8 10">2.3.1.274</ecNumber>
    </recommendedName>
    <alternativeName>
        <fullName evidence="10">Acyl-ACP phosphotransacylase</fullName>
    </alternativeName>
    <alternativeName>
        <fullName evidence="10">Acyl-[acyl-carrier-protein]--phosphate acyltransferase</fullName>
    </alternativeName>
    <alternativeName>
        <fullName evidence="10">Phosphate-acyl-ACP acyltransferase</fullName>
    </alternativeName>
</protein>
<evidence type="ECO:0000256" key="9">
    <source>
        <dbReference type="ARBA" id="ARBA00046608"/>
    </source>
</evidence>
<dbReference type="Proteomes" id="UP000001021">
    <property type="component" value="Chromosome"/>
</dbReference>
<evidence type="ECO:0000256" key="6">
    <source>
        <dbReference type="ARBA" id="ARBA00023209"/>
    </source>
</evidence>
<dbReference type="InterPro" id="IPR003664">
    <property type="entry name" value="FA_synthesis"/>
</dbReference>
<organism evidence="11 12">
    <name type="scientific">Ehrlichia ruminantium (strain Welgevonden)</name>
    <dbReference type="NCBI Taxonomy" id="254945"/>
    <lineage>
        <taxon>Bacteria</taxon>
        <taxon>Pseudomonadati</taxon>
        <taxon>Pseudomonadota</taxon>
        <taxon>Alphaproteobacteria</taxon>
        <taxon>Rickettsiales</taxon>
        <taxon>Anaplasmataceae</taxon>
        <taxon>Ehrlichia</taxon>
    </lineage>
</organism>
<dbReference type="HAMAP" id="MF_00019">
    <property type="entry name" value="PlsX"/>
    <property type="match status" value="1"/>
</dbReference>
<evidence type="ECO:0000256" key="1">
    <source>
        <dbReference type="ARBA" id="ARBA00001232"/>
    </source>
</evidence>
<evidence type="ECO:0000256" key="4">
    <source>
        <dbReference type="ARBA" id="ARBA00022679"/>
    </source>
</evidence>
<keyword evidence="6 10" id="KW-0594">Phospholipid biosynthesis</keyword>
<dbReference type="NCBIfam" id="TIGR00182">
    <property type="entry name" value="plsX"/>
    <property type="match status" value="1"/>
</dbReference>
<comment type="function">
    <text evidence="10">Catalyzes the reversible formation of acyl-phosphate (acyl-PO(4)) from acyl-[acyl-carrier-protein] (acyl-ACP). This enzyme utilizes acyl-ACP as fatty acyl donor, but not acyl-CoA.</text>
</comment>
<keyword evidence="7 10" id="KW-1208">Phospholipid metabolism</keyword>
<dbReference type="UniPathway" id="UPA00085"/>
<dbReference type="EC" id="2.3.1.274" evidence="8 10"/>
<comment type="pathway">
    <text evidence="10">Lipid metabolism; phospholipid metabolism.</text>
</comment>
<comment type="subcellular location">
    <subcellularLocation>
        <location evidence="10">Cytoplasm</location>
    </subcellularLocation>
    <text evidence="10">Associated with the membrane possibly through PlsY.</text>
</comment>
<comment type="subunit">
    <text evidence="9 10">Homodimer. Probably interacts with PlsY.</text>
</comment>
<keyword evidence="5 10" id="KW-0443">Lipid metabolism</keyword>
<proteinExistence type="inferred from homology"/>
<dbReference type="EMBL" id="CR925678">
    <property type="protein sequence ID" value="CAI27096.1"/>
    <property type="molecule type" value="Genomic_DNA"/>
</dbReference>
<dbReference type="GO" id="GO:0006633">
    <property type="term" value="P:fatty acid biosynthetic process"/>
    <property type="evidence" value="ECO:0007669"/>
    <property type="project" value="UniProtKB-UniRule"/>
</dbReference>
<name>A0A0H3LZN1_EHRRW</name>
<dbReference type="GO" id="GO:0043811">
    <property type="term" value="F:phosphate:acyl-[acyl carrier protein] acyltransferase activity"/>
    <property type="evidence" value="ECO:0007669"/>
    <property type="project" value="UniProtKB-UniRule"/>
</dbReference>
<keyword evidence="4 10" id="KW-0808">Transferase</keyword>
<dbReference type="eggNOG" id="COG0416">
    <property type="taxonomic scope" value="Bacteria"/>
</dbReference>
<evidence type="ECO:0000256" key="2">
    <source>
        <dbReference type="ARBA" id="ARBA00022490"/>
    </source>
</evidence>
<evidence type="ECO:0000256" key="8">
    <source>
        <dbReference type="ARBA" id="ARBA00024069"/>
    </source>
</evidence>
<dbReference type="HOGENOM" id="CLU_039379_1_0_5"/>
<comment type="catalytic activity">
    <reaction evidence="1 10">
        <text>a fatty acyl-[ACP] + phosphate = an acyl phosphate + holo-[ACP]</text>
        <dbReference type="Rhea" id="RHEA:42292"/>
        <dbReference type="Rhea" id="RHEA-COMP:9685"/>
        <dbReference type="Rhea" id="RHEA-COMP:14125"/>
        <dbReference type="ChEBI" id="CHEBI:43474"/>
        <dbReference type="ChEBI" id="CHEBI:59918"/>
        <dbReference type="ChEBI" id="CHEBI:64479"/>
        <dbReference type="ChEBI" id="CHEBI:138651"/>
        <dbReference type="EC" id="2.3.1.274"/>
    </reaction>
</comment>
<keyword evidence="12" id="KW-1185">Reference proteome</keyword>
<reference evidence="11 12" key="1">
    <citation type="journal article" date="2006" name="J. Bacteriol.">
        <title>Comparative genomic analysis of three strains of Ehrlichia ruminantium reveals an active process of genome size plasticity.</title>
        <authorList>
            <person name="Frutos R."/>
            <person name="Viari A."/>
            <person name="Ferraz C."/>
            <person name="Morgat A."/>
            <person name="Eychenie S."/>
            <person name="Kandassami Y."/>
            <person name="Chantal I."/>
            <person name="Bensaid A."/>
            <person name="Coissac E."/>
            <person name="Vachiery N."/>
            <person name="Demaille J."/>
            <person name="Martinez D."/>
        </authorList>
    </citation>
    <scope>NUCLEOTIDE SEQUENCE [LARGE SCALE GENOMIC DNA]</scope>
    <source>
        <strain evidence="11 12">Welgevonden</strain>
    </source>
</reference>
<dbReference type="GO" id="GO:0008654">
    <property type="term" value="P:phospholipid biosynthetic process"/>
    <property type="evidence" value="ECO:0007669"/>
    <property type="project" value="UniProtKB-KW"/>
</dbReference>
<evidence type="ECO:0000256" key="5">
    <source>
        <dbReference type="ARBA" id="ARBA00023098"/>
    </source>
</evidence>
<comment type="similarity">
    <text evidence="10">Belongs to the PlsX family.</text>
</comment>
<dbReference type="Gene3D" id="3.40.718.10">
    <property type="entry name" value="Isopropylmalate Dehydrogenase"/>
    <property type="match status" value="1"/>
</dbReference>
<evidence type="ECO:0000313" key="11">
    <source>
        <dbReference type="EMBL" id="CAI27096.1"/>
    </source>
</evidence>
<dbReference type="SUPFAM" id="SSF53659">
    <property type="entry name" value="Isocitrate/Isopropylmalate dehydrogenase-like"/>
    <property type="match status" value="1"/>
</dbReference>
<keyword evidence="3 10" id="KW-0444">Lipid biosynthesis</keyword>
<dbReference type="AlphaFoldDB" id="A0A0H3LZN1"/>
<dbReference type="InterPro" id="IPR012281">
    <property type="entry name" value="Phospholipid_synth_PlsX-like"/>
</dbReference>
<evidence type="ECO:0000256" key="3">
    <source>
        <dbReference type="ARBA" id="ARBA00022516"/>
    </source>
</evidence>
<dbReference type="PANTHER" id="PTHR30100">
    <property type="entry name" value="FATTY ACID/PHOSPHOLIPID SYNTHESIS PROTEIN PLSX"/>
    <property type="match status" value="1"/>
</dbReference>
<sequence>MGNIQMSTISIAVDAMGGDFAPEAVVGGLNFALMNLLVDHNISFNIYGKEDCVLPVLDKYKAVRDNSVFINTSDVVLANDKPSFALRKRKSSSMWCAIDSIKTGTSSGVVSCGNTGALMAISRFVLGTLPNIDRPAICTKVPSKFQDFVLLDLGANIECNANSLFQFAIMGGAFAKAVLNIPNPKVALLNVGQEEIKGTGVIREAFSLLKEVEGKINFCGYVEPKDMVDGKVDVVVTDGFCGNVVLKVSESIASTIASIFKESISESIVAKFAGLLLKPRLIKNFSKFDPKLHNGAMFLGLNGVVVKSHGNSDELAFANAVKVVVNAVIHDINAKIVHELN</sequence>
<dbReference type="PANTHER" id="PTHR30100:SF1">
    <property type="entry name" value="PHOSPHATE ACYLTRANSFERASE"/>
    <property type="match status" value="1"/>
</dbReference>
<gene>
    <name evidence="10 11" type="primary">plsX</name>
    <name evidence="11" type="ordered locus">ERWE_CDS_06020</name>
</gene>
<evidence type="ECO:0000256" key="7">
    <source>
        <dbReference type="ARBA" id="ARBA00023264"/>
    </source>
</evidence>
<evidence type="ECO:0000256" key="10">
    <source>
        <dbReference type="HAMAP-Rule" id="MF_00019"/>
    </source>
</evidence>
<dbReference type="PIRSF" id="PIRSF002465">
    <property type="entry name" value="Phsphlp_syn_PlsX"/>
    <property type="match status" value="1"/>
</dbReference>
<keyword evidence="2 10" id="KW-0963">Cytoplasm</keyword>
<dbReference type="KEGG" id="erw:ERWE_CDS_06020"/>
<evidence type="ECO:0000313" key="12">
    <source>
        <dbReference type="Proteomes" id="UP000001021"/>
    </source>
</evidence>
<dbReference type="GO" id="GO:0005737">
    <property type="term" value="C:cytoplasm"/>
    <property type="evidence" value="ECO:0007669"/>
    <property type="project" value="UniProtKB-SubCell"/>
</dbReference>
<accession>A0A0H3LZN1</accession>
<dbReference type="Pfam" id="PF02504">
    <property type="entry name" value="FA_synthesis"/>
    <property type="match status" value="1"/>
</dbReference>